<dbReference type="EMBL" id="JBBWWR010000007">
    <property type="protein sequence ID" value="KAK8964173.1"/>
    <property type="molecule type" value="Genomic_DNA"/>
</dbReference>
<dbReference type="Proteomes" id="UP001412067">
    <property type="component" value="Unassembled WGS sequence"/>
</dbReference>
<reference evidence="1 2" key="1">
    <citation type="journal article" date="2022" name="Nat. Plants">
        <title>Genomes of leafy and leafless Platanthera orchids illuminate the evolution of mycoheterotrophy.</title>
        <authorList>
            <person name="Li M.H."/>
            <person name="Liu K.W."/>
            <person name="Li Z."/>
            <person name="Lu H.C."/>
            <person name="Ye Q.L."/>
            <person name="Zhang D."/>
            <person name="Wang J.Y."/>
            <person name="Li Y.F."/>
            <person name="Zhong Z.M."/>
            <person name="Liu X."/>
            <person name="Yu X."/>
            <person name="Liu D.K."/>
            <person name="Tu X.D."/>
            <person name="Liu B."/>
            <person name="Hao Y."/>
            <person name="Liao X.Y."/>
            <person name="Jiang Y.T."/>
            <person name="Sun W.H."/>
            <person name="Chen J."/>
            <person name="Chen Y.Q."/>
            <person name="Ai Y."/>
            <person name="Zhai J.W."/>
            <person name="Wu S.S."/>
            <person name="Zhou Z."/>
            <person name="Hsiao Y.Y."/>
            <person name="Wu W.L."/>
            <person name="Chen Y.Y."/>
            <person name="Lin Y.F."/>
            <person name="Hsu J.L."/>
            <person name="Li C.Y."/>
            <person name="Wang Z.W."/>
            <person name="Zhao X."/>
            <person name="Zhong W.Y."/>
            <person name="Ma X.K."/>
            <person name="Ma L."/>
            <person name="Huang J."/>
            <person name="Chen G.Z."/>
            <person name="Huang M.Z."/>
            <person name="Huang L."/>
            <person name="Peng D.H."/>
            <person name="Luo Y.B."/>
            <person name="Zou S.Q."/>
            <person name="Chen S.P."/>
            <person name="Lan S."/>
            <person name="Tsai W.C."/>
            <person name="Van de Peer Y."/>
            <person name="Liu Z.J."/>
        </authorList>
    </citation>
    <scope>NUCLEOTIDE SEQUENCE [LARGE SCALE GENOMIC DNA]</scope>
    <source>
        <strain evidence="1">Lor288</strain>
    </source>
</reference>
<name>A0ABR2MJJ8_9ASPA</name>
<evidence type="ECO:0000313" key="1">
    <source>
        <dbReference type="EMBL" id="KAK8964173.1"/>
    </source>
</evidence>
<sequence length="105" mass="11687">MAEPIRSSGRKNGKKSFRFFKGALSRPVGYGEMRDPLSDSLEISRCLGRGINVRYVHWAIPNASLLNPKSLEKGQLKCVLNCNIMWLLMINGSKINVSVYVNASS</sequence>
<keyword evidence="2" id="KW-1185">Reference proteome</keyword>
<accession>A0ABR2MJJ8</accession>
<comment type="caution">
    <text evidence="1">The sequence shown here is derived from an EMBL/GenBank/DDBJ whole genome shotgun (WGS) entry which is preliminary data.</text>
</comment>
<organism evidence="1 2">
    <name type="scientific">Platanthera guangdongensis</name>
    <dbReference type="NCBI Taxonomy" id="2320717"/>
    <lineage>
        <taxon>Eukaryota</taxon>
        <taxon>Viridiplantae</taxon>
        <taxon>Streptophyta</taxon>
        <taxon>Embryophyta</taxon>
        <taxon>Tracheophyta</taxon>
        <taxon>Spermatophyta</taxon>
        <taxon>Magnoliopsida</taxon>
        <taxon>Liliopsida</taxon>
        <taxon>Asparagales</taxon>
        <taxon>Orchidaceae</taxon>
        <taxon>Orchidoideae</taxon>
        <taxon>Orchideae</taxon>
        <taxon>Orchidinae</taxon>
        <taxon>Platanthera</taxon>
    </lineage>
</organism>
<proteinExistence type="predicted"/>
<protein>
    <submittedName>
        <fullName evidence="1">Uncharacterized protein</fullName>
    </submittedName>
</protein>
<gene>
    <name evidence="1" type="ORF">KSP40_PGU003426</name>
</gene>
<evidence type="ECO:0000313" key="2">
    <source>
        <dbReference type="Proteomes" id="UP001412067"/>
    </source>
</evidence>